<keyword evidence="2" id="KW-0223">Dioxygenase</keyword>
<keyword evidence="7" id="KW-1185">Reference proteome</keyword>
<name>A0A6J8EV08_MYTCO</name>
<dbReference type="GO" id="GO:0034440">
    <property type="term" value="P:lipid oxidation"/>
    <property type="evidence" value="ECO:0007669"/>
    <property type="project" value="InterPro"/>
</dbReference>
<dbReference type="Pfam" id="PF00305">
    <property type="entry name" value="Lipoxygenase"/>
    <property type="match status" value="1"/>
</dbReference>
<gene>
    <name evidence="6" type="ORF">MCOR_55031</name>
</gene>
<evidence type="ECO:0000256" key="2">
    <source>
        <dbReference type="ARBA" id="ARBA00022964"/>
    </source>
</evidence>
<evidence type="ECO:0000256" key="4">
    <source>
        <dbReference type="ARBA" id="ARBA00023098"/>
    </source>
</evidence>
<evidence type="ECO:0000313" key="7">
    <source>
        <dbReference type="Proteomes" id="UP000507470"/>
    </source>
</evidence>
<dbReference type="Gene3D" id="2.60.60.20">
    <property type="entry name" value="PLAT/LH2 domain"/>
    <property type="match status" value="1"/>
</dbReference>
<proteinExistence type="predicted"/>
<sequence length="712" mass="82423">MYQYLSRKVKWLVWYTKYKTNIGSKKHSITMSLGSFEGQQVGTTDVYISAYGNGAKANFEPLQLNQSDSNCLRNFDTVSDVVLPFDISTLTLHRHDRDGACTSKWFVRWIEIDKGKHHRFPFFKWMKQNTYSSRSDTLLPQDEGSQYNSDIRGIHLANKRLQYEFELYQADPNVPVMITKLPKVEFSWYYYLTNLVFPEIKMTVSAAILKIRSPERWPSFAKMNKAYRLYFKRPAGMDHWDNDMHFAQQRLNQCNWSLIERVVSKDVLGKMMTIDENRLKQLMNAEISDMISEDRLFITNLRLTEDLKIPSPVVLFQQTTDSGFLPVAIQLNQPGDNKNKPNPVFYPDDSNTWKLAKMWANLADASIHLGVVHLGLTHLLMEGVDICLNRHLSTRHPVYKLLAPHFYFNLLINNTARDKLLGPGEYIDKTMTIDTEGVVFMLGKKLKNWRMDIDGTLPADLRKRGLLCPDEKGNEKVNIPGFFFAEDGLKIYHAVREYVDDYVKYYYTGEDDNDTTNRLLNDSEIQSFCRVLMKPRAAENGGIGINGVPSTDGRFMEIDQLTDTLTSIIFICTVMHAATNFPQYDEYGFPPNYTTTLHKDPPTSDKKLSEQDLLDCLPSVKQTFDIMKIFTLLSQETTLPLGQFEVQYIEDQGALEILEKFRGNLHRIEGDIKRRNDKIIEENKKRRKENRSIVQYPYSRLLPKNIPNSIAI</sequence>
<dbReference type="OrthoDB" id="407298at2759"/>
<dbReference type="SUPFAM" id="SSF48484">
    <property type="entry name" value="Lipoxigenase"/>
    <property type="match status" value="1"/>
</dbReference>
<dbReference type="Gene3D" id="1.20.245.10">
    <property type="entry name" value="Lipoxygenase-1, Domain 5"/>
    <property type="match status" value="1"/>
</dbReference>
<protein>
    <submittedName>
        <fullName evidence="6">ALOX5</fullName>
        <ecNumber evidence="6">1.13.11.34</ecNumber>
    </submittedName>
</protein>
<accession>A0A6J8EV08</accession>
<organism evidence="6 7">
    <name type="scientific">Mytilus coruscus</name>
    <name type="common">Sea mussel</name>
    <dbReference type="NCBI Taxonomy" id="42192"/>
    <lineage>
        <taxon>Eukaryota</taxon>
        <taxon>Metazoa</taxon>
        <taxon>Spiralia</taxon>
        <taxon>Lophotrochozoa</taxon>
        <taxon>Mollusca</taxon>
        <taxon>Bivalvia</taxon>
        <taxon>Autobranchia</taxon>
        <taxon>Pteriomorphia</taxon>
        <taxon>Mytilida</taxon>
        <taxon>Mytiloidea</taxon>
        <taxon>Mytilidae</taxon>
        <taxon>Mytilinae</taxon>
        <taxon>Mytilus</taxon>
    </lineage>
</organism>
<dbReference type="InterPro" id="IPR013819">
    <property type="entry name" value="LipOase_C"/>
</dbReference>
<dbReference type="GO" id="GO:0004051">
    <property type="term" value="F:arachidonate 5-lipoxygenase activity"/>
    <property type="evidence" value="ECO:0007669"/>
    <property type="project" value="UniProtKB-EC"/>
</dbReference>
<keyword evidence="3 6" id="KW-0560">Oxidoreductase</keyword>
<feature type="domain" description="Lipoxygenase" evidence="5">
    <location>
        <begin position="137"/>
        <end position="712"/>
    </location>
</feature>
<dbReference type="Proteomes" id="UP000507470">
    <property type="component" value="Unassembled WGS sequence"/>
</dbReference>
<dbReference type="EMBL" id="CACVKT020009705">
    <property type="protein sequence ID" value="CAC5423021.1"/>
    <property type="molecule type" value="Genomic_DNA"/>
</dbReference>
<keyword evidence="4" id="KW-0443">Lipid metabolism</keyword>
<dbReference type="AlphaFoldDB" id="A0A6J8EV08"/>
<dbReference type="PRINTS" id="PR00087">
    <property type="entry name" value="LIPOXYGENASE"/>
</dbReference>
<reference evidence="6 7" key="1">
    <citation type="submission" date="2020-06" db="EMBL/GenBank/DDBJ databases">
        <authorList>
            <person name="Li R."/>
            <person name="Bekaert M."/>
        </authorList>
    </citation>
    <scope>NUCLEOTIDE SEQUENCE [LARGE SCALE GENOMIC DNA]</scope>
    <source>
        <strain evidence="7">wild</strain>
    </source>
</reference>
<evidence type="ECO:0000259" key="5">
    <source>
        <dbReference type="PROSITE" id="PS51393"/>
    </source>
</evidence>
<dbReference type="EC" id="1.13.11.34" evidence="6"/>
<dbReference type="PROSITE" id="PS51393">
    <property type="entry name" value="LIPOXYGENASE_3"/>
    <property type="match status" value="1"/>
</dbReference>
<dbReference type="Pfam" id="PF01477">
    <property type="entry name" value="PLAT"/>
    <property type="match status" value="1"/>
</dbReference>
<evidence type="ECO:0000256" key="3">
    <source>
        <dbReference type="ARBA" id="ARBA00023002"/>
    </source>
</evidence>
<dbReference type="InterPro" id="IPR001024">
    <property type="entry name" value="PLAT/LH2_dom"/>
</dbReference>
<dbReference type="PANTHER" id="PTHR11771">
    <property type="entry name" value="LIPOXYGENASE"/>
    <property type="match status" value="1"/>
</dbReference>
<dbReference type="GO" id="GO:0046872">
    <property type="term" value="F:metal ion binding"/>
    <property type="evidence" value="ECO:0007669"/>
    <property type="project" value="UniProtKB-KW"/>
</dbReference>
<evidence type="ECO:0000256" key="1">
    <source>
        <dbReference type="ARBA" id="ARBA00022723"/>
    </source>
</evidence>
<evidence type="ECO:0000313" key="6">
    <source>
        <dbReference type="EMBL" id="CAC5423021.1"/>
    </source>
</evidence>
<dbReference type="Gene3D" id="3.10.450.60">
    <property type="match status" value="1"/>
</dbReference>
<dbReference type="InterPro" id="IPR036226">
    <property type="entry name" value="LipOase_C_sf"/>
</dbReference>
<keyword evidence="1" id="KW-0479">Metal-binding</keyword>
<dbReference type="InterPro" id="IPR000907">
    <property type="entry name" value="LipOase"/>
</dbReference>